<evidence type="ECO:0000259" key="1">
    <source>
        <dbReference type="Pfam" id="PF01551"/>
    </source>
</evidence>
<accession>A0A2M6XCN8</accession>
<dbReference type="SUPFAM" id="SSF51261">
    <property type="entry name" value="Duplicated hybrid motif"/>
    <property type="match status" value="1"/>
</dbReference>
<feature type="domain" description="M23ase beta-sheet core" evidence="1">
    <location>
        <begin position="132"/>
        <end position="227"/>
    </location>
</feature>
<reference evidence="3" key="1">
    <citation type="submission" date="2017-09" db="EMBL/GenBank/DDBJ databases">
        <title>Depth-based differentiation of microbial function through sediment-hosted aquifers and enrichment of novel symbionts in the deep terrestrial subsurface.</title>
        <authorList>
            <person name="Probst A.J."/>
            <person name="Ladd B."/>
            <person name="Jarett J.K."/>
            <person name="Geller-Mcgrath D.E."/>
            <person name="Sieber C.M.K."/>
            <person name="Emerson J.B."/>
            <person name="Anantharaman K."/>
            <person name="Thomas B.C."/>
            <person name="Malmstrom R."/>
            <person name="Stieglmeier M."/>
            <person name="Klingl A."/>
            <person name="Woyke T."/>
            <person name="Ryan C.M."/>
            <person name="Banfield J.F."/>
        </authorList>
    </citation>
    <scope>NUCLEOTIDE SEQUENCE [LARGE SCALE GENOMIC DNA]</scope>
</reference>
<dbReference type="Gene3D" id="2.70.70.10">
    <property type="entry name" value="Glucose Permease (Domain IIA)"/>
    <property type="match status" value="1"/>
</dbReference>
<dbReference type="EMBL" id="PEYO01000017">
    <property type="protein sequence ID" value="PIU03429.1"/>
    <property type="molecule type" value="Genomic_DNA"/>
</dbReference>
<organism evidence="2 3">
    <name type="scientific">Candidatus Shapirobacteria bacterium CG08_land_8_20_14_0_20_39_18</name>
    <dbReference type="NCBI Taxonomy" id="1974883"/>
    <lineage>
        <taxon>Bacteria</taxon>
        <taxon>Candidatus Shapironibacteriota</taxon>
    </lineage>
</organism>
<dbReference type="Pfam" id="PF01551">
    <property type="entry name" value="Peptidase_M23"/>
    <property type="match status" value="1"/>
</dbReference>
<gene>
    <name evidence="2" type="ORF">COT44_03225</name>
</gene>
<dbReference type="Proteomes" id="UP000228996">
    <property type="component" value="Unassembled WGS sequence"/>
</dbReference>
<name>A0A2M6XCN8_9BACT</name>
<dbReference type="InterPro" id="IPR011055">
    <property type="entry name" value="Dup_hybrid_motif"/>
</dbReference>
<sequence length="234" mass="25955">MAGYFFLLPMLNLVIHFPSHRLTLKVTKRRVLRGEKTLISELKEISDIRRGSRISRFFRVLMEQKRVKTLVGGNLTMLAIVATAINPQNAVLSAIQPTEPQVLSAKGIELTTQASVRMPLNKTIITQYFSVFHPGIDLDGVTGDSVYPIMKGAVESVLYEKFDYGNHIIINHGSGIKSLYAHLSKIEVAIGEEVTTDKEIGKVGATGRVFGDHLHLEIREDGRAINPLTVLPIK</sequence>
<comment type="caution">
    <text evidence="2">The sequence shown here is derived from an EMBL/GenBank/DDBJ whole genome shotgun (WGS) entry which is preliminary data.</text>
</comment>
<dbReference type="GO" id="GO:0004222">
    <property type="term" value="F:metalloendopeptidase activity"/>
    <property type="evidence" value="ECO:0007669"/>
    <property type="project" value="TreeGrafter"/>
</dbReference>
<dbReference type="InterPro" id="IPR016047">
    <property type="entry name" value="M23ase_b-sheet_dom"/>
</dbReference>
<dbReference type="InterPro" id="IPR050570">
    <property type="entry name" value="Cell_wall_metabolism_enzyme"/>
</dbReference>
<dbReference type="PANTHER" id="PTHR21666:SF270">
    <property type="entry name" value="MUREIN HYDROLASE ACTIVATOR ENVC"/>
    <property type="match status" value="1"/>
</dbReference>
<proteinExistence type="predicted"/>
<dbReference type="AlphaFoldDB" id="A0A2M6XCN8"/>
<evidence type="ECO:0000313" key="3">
    <source>
        <dbReference type="Proteomes" id="UP000228996"/>
    </source>
</evidence>
<dbReference type="CDD" id="cd12797">
    <property type="entry name" value="M23_peptidase"/>
    <property type="match status" value="1"/>
</dbReference>
<evidence type="ECO:0000313" key="2">
    <source>
        <dbReference type="EMBL" id="PIU03429.1"/>
    </source>
</evidence>
<protein>
    <recommendedName>
        <fullName evidence="1">M23ase beta-sheet core domain-containing protein</fullName>
    </recommendedName>
</protein>
<dbReference type="PANTHER" id="PTHR21666">
    <property type="entry name" value="PEPTIDASE-RELATED"/>
    <property type="match status" value="1"/>
</dbReference>